<dbReference type="GO" id="GO:0009252">
    <property type="term" value="P:peptidoglycan biosynthetic process"/>
    <property type="evidence" value="ECO:0007669"/>
    <property type="project" value="UniProtKB-UniPathway"/>
</dbReference>
<keyword evidence="4" id="KW-0573">Peptidoglycan synthesis</keyword>
<dbReference type="GO" id="GO:0016740">
    <property type="term" value="F:transferase activity"/>
    <property type="evidence" value="ECO:0007669"/>
    <property type="project" value="UniProtKB-KW"/>
</dbReference>
<dbReference type="InterPro" id="IPR005490">
    <property type="entry name" value="LD_TPept_cat_dom"/>
</dbReference>
<keyword evidence="3" id="KW-0133">Cell shape</keyword>
<accession>A0A1G5RRW2</accession>
<dbReference type="AlphaFoldDB" id="A0A1G5RRW2"/>
<dbReference type="GO" id="GO:0008360">
    <property type="term" value="P:regulation of cell shape"/>
    <property type="evidence" value="ECO:0007669"/>
    <property type="project" value="UniProtKB-KW"/>
</dbReference>
<keyword evidence="5" id="KW-0961">Cell wall biogenesis/degradation</keyword>
<protein>
    <submittedName>
        <fullName evidence="6">L,D-transpeptidase catalytic domain</fullName>
    </submittedName>
</protein>
<dbReference type="STRING" id="1120920.SAMN03080599_00104"/>
<gene>
    <name evidence="6" type="ORF">SAMN03080599_00104</name>
</gene>
<evidence type="ECO:0000256" key="5">
    <source>
        <dbReference type="ARBA" id="ARBA00023316"/>
    </source>
</evidence>
<organism evidence="6 7">
    <name type="scientific">Acidaminobacter hydrogenoformans DSM 2784</name>
    <dbReference type="NCBI Taxonomy" id="1120920"/>
    <lineage>
        <taxon>Bacteria</taxon>
        <taxon>Bacillati</taxon>
        <taxon>Bacillota</taxon>
        <taxon>Clostridia</taxon>
        <taxon>Peptostreptococcales</taxon>
        <taxon>Acidaminobacteraceae</taxon>
        <taxon>Acidaminobacter</taxon>
    </lineage>
</organism>
<sequence>MMNWAIRKTNASERQMHKLPRILILAMLLLPMVISSAFAYGVDIDAEKPYTVLETYYTQMPEDLSVTLKYDRYPAPEHYVVLLNGTTNIRSKPGLDGKIIKKGQWNEKIAVIEKVEGRKWSSTSSSYWYRVYWKDINGMTRFGFITADLAVKREFQFDKMYTELLHLEQNVNGKRTGYIDNFRNVNGAPPLFEGQYSQDNYGIERYQGAPGYREPSTASAFRYIQDGRLVDILGETGNFYKVNVIDLREIFYIPKKYITERNSIKELKQTIVIDRRNQNEAVFEKIDGKWHMISFVYATTGAQDQYRYPTDLGDFMAIYTRDQFLYLDDETKELAGYAPYAIRFNGGAFIHGIPVNYTLVKRRIVLQPEVRDAEGNIITPAVTAVRIVDYKDPGMIEFSSNLGTVPRSHKCVRNYTSHAKFLYDWINIGEASVIVIE</sequence>
<dbReference type="SUPFAM" id="SSF141523">
    <property type="entry name" value="L,D-transpeptidase catalytic domain-like"/>
    <property type="match status" value="1"/>
</dbReference>
<proteinExistence type="predicted"/>
<dbReference type="UniPathway" id="UPA00219"/>
<reference evidence="6 7" key="1">
    <citation type="submission" date="2016-10" db="EMBL/GenBank/DDBJ databases">
        <authorList>
            <person name="de Groot N.N."/>
        </authorList>
    </citation>
    <scope>NUCLEOTIDE SEQUENCE [LARGE SCALE GENOMIC DNA]</scope>
    <source>
        <strain evidence="6 7">DSM 2784</strain>
    </source>
</reference>
<name>A0A1G5RRW2_9FIRM</name>
<evidence type="ECO:0000256" key="2">
    <source>
        <dbReference type="ARBA" id="ARBA00022679"/>
    </source>
</evidence>
<dbReference type="Proteomes" id="UP000199208">
    <property type="component" value="Unassembled WGS sequence"/>
</dbReference>
<evidence type="ECO:0000256" key="4">
    <source>
        <dbReference type="ARBA" id="ARBA00022984"/>
    </source>
</evidence>
<dbReference type="Gene3D" id="2.40.440.10">
    <property type="entry name" value="L,D-transpeptidase catalytic domain-like"/>
    <property type="match status" value="1"/>
</dbReference>
<evidence type="ECO:0000256" key="3">
    <source>
        <dbReference type="ARBA" id="ARBA00022960"/>
    </source>
</evidence>
<comment type="pathway">
    <text evidence="1">Cell wall biogenesis; peptidoglycan biosynthesis.</text>
</comment>
<dbReference type="InterPro" id="IPR038063">
    <property type="entry name" value="Transpep_catalytic_dom"/>
</dbReference>
<evidence type="ECO:0000256" key="1">
    <source>
        <dbReference type="ARBA" id="ARBA00004752"/>
    </source>
</evidence>
<dbReference type="Gene3D" id="2.30.30.40">
    <property type="entry name" value="SH3 Domains"/>
    <property type="match status" value="1"/>
</dbReference>
<keyword evidence="2" id="KW-0808">Transferase</keyword>
<dbReference type="GO" id="GO:0071555">
    <property type="term" value="P:cell wall organization"/>
    <property type="evidence" value="ECO:0007669"/>
    <property type="project" value="UniProtKB-KW"/>
</dbReference>
<dbReference type="EMBL" id="FMWL01000001">
    <property type="protein sequence ID" value="SCZ76171.1"/>
    <property type="molecule type" value="Genomic_DNA"/>
</dbReference>
<evidence type="ECO:0000313" key="6">
    <source>
        <dbReference type="EMBL" id="SCZ76171.1"/>
    </source>
</evidence>
<keyword evidence="7" id="KW-1185">Reference proteome</keyword>
<dbReference type="RefSeq" id="WP_092588931.1">
    <property type="nucleotide sequence ID" value="NZ_FMWL01000001.1"/>
</dbReference>
<evidence type="ECO:0000313" key="7">
    <source>
        <dbReference type="Proteomes" id="UP000199208"/>
    </source>
</evidence>
<dbReference type="CDD" id="cd16913">
    <property type="entry name" value="YkuD_like"/>
    <property type="match status" value="1"/>
</dbReference>